<evidence type="ECO:0008006" key="2">
    <source>
        <dbReference type="Google" id="ProtNLM"/>
    </source>
</evidence>
<proteinExistence type="predicted"/>
<reference evidence="1" key="1">
    <citation type="journal article" date="2014" name="Front. Microbiol.">
        <title>High frequency of phylogenetically diverse reductive dehalogenase-homologous genes in deep subseafloor sedimentary metagenomes.</title>
        <authorList>
            <person name="Kawai M."/>
            <person name="Futagami T."/>
            <person name="Toyoda A."/>
            <person name="Takaki Y."/>
            <person name="Nishi S."/>
            <person name="Hori S."/>
            <person name="Arai W."/>
            <person name="Tsubouchi T."/>
            <person name="Morono Y."/>
            <person name="Uchiyama I."/>
            <person name="Ito T."/>
            <person name="Fujiyama A."/>
            <person name="Inagaki F."/>
            <person name="Takami H."/>
        </authorList>
    </citation>
    <scope>NUCLEOTIDE SEQUENCE</scope>
    <source>
        <strain evidence="1">Expedition CK06-06</strain>
    </source>
</reference>
<dbReference type="EMBL" id="BART01020376">
    <property type="protein sequence ID" value="GAH03363.1"/>
    <property type="molecule type" value="Genomic_DNA"/>
</dbReference>
<dbReference type="AlphaFoldDB" id="X1E3X3"/>
<evidence type="ECO:0000313" key="1">
    <source>
        <dbReference type="EMBL" id="GAH03363.1"/>
    </source>
</evidence>
<sequence length="52" mass="5807">METVNLIASGYEWECPECDAVVLEDEIPKDRIVNCITCGGKFEIGIIDHAHE</sequence>
<name>X1E3X3_9ZZZZ</name>
<accession>X1E3X3</accession>
<comment type="caution">
    <text evidence="1">The sequence shown here is derived from an EMBL/GenBank/DDBJ whole genome shotgun (WGS) entry which is preliminary data.</text>
</comment>
<gene>
    <name evidence="1" type="ORF">S01H4_37877</name>
</gene>
<protein>
    <recommendedName>
        <fullName evidence="2">Lysine biosynthesis protein LysW</fullName>
    </recommendedName>
</protein>
<organism evidence="1">
    <name type="scientific">marine sediment metagenome</name>
    <dbReference type="NCBI Taxonomy" id="412755"/>
    <lineage>
        <taxon>unclassified sequences</taxon>
        <taxon>metagenomes</taxon>
        <taxon>ecological metagenomes</taxon>
    </lineage>
</organism>